<proteinExistence type="predicted"/>
<evidence type="ECO:0000256" key="1">
    <source>
        <dbReference type="SAM" id="MobiDB-lite"/>
    </source>
</evidence>
<dbReference type="InterPro" id="IPR050659">
    <property type="entry name" value="Peptidase_M24B"/>
</dbReference>
<gene>
    <name evidence="4" type="ORF">Strain138_002706</name>
    <name evidence="5" type="ORF">Strain318_002706</name>
</gene>
<dbReference type="Gene3D" id="3.90.230.10">
    <property type="entry name" value="Creatinase/methionine aminopeptidase superfamily"/>
    <property type="match status" value="1"/>
</dbReference>
<dbReference type="Proteomes" id="UP001229955">
    <property type="component" value="Chromosome"/>
</dbReference>
<dbReference type="RefSeq" id="WP_367886245.1">
    <property type="nucleotide sequence ID" value="NZ_CP130612.1"/>
</dbReference>
<organism evidence="5 6">
    <name type="scientific">Pseudogemmatithrix spongiicola</name>
    <dbReference type="NCBI Taxonomy" id="3062599"/>
    <lineage>
        <taxon>Bacteria</taxon>
        <taxon>Pseudomonadati</taxon>
        <taxon>Gemmatimonadota</taxon>
        <taxon>Gemmatimonadia</taxon>
        <taxon>Gemmatimonadales</taxon>
        <taxon>Gemmatimonadaceae</taxon>
        <taxon>Pseudogemmatithrix</taxon>
    </lineage>
</organism>
<dbReference type="PANTHER" id="PTHR46112">
    <property type="entry name" value="AMINOPEPTIDASE"/>
    <property type="match status" value="1"/>
</dbReference>
<reference evidence="5" key="1">
    <citation type="submission" date="2023-07" db="EMBL/GenBank/DDBJ databases">
        <authorList>
            <person name="Haufschild T."/>
            <person name="Kallscheuer N."/>
            <person name="Hammer J."/>
            <person name="Kohn T."/>
            <person name="Kabuu M."/>
            <person name="Jogler M."/>
            <person name="Wohfarth N."/>
            <person name="Heuer A."/>
            <person name="Rohde M."/>
            <person name="van Teeseling M.C.F."/>
            <person name="Jogler C."/>
        </authorList>
    </citation>
    <scope>NUCLEOTIDE SEQUENCE</scope>
    <source>
        <strain evidence="4">Strain 138</strain>
        <strain evidence="5">Strain 318</strain>
    </source>
</reference>
<dbReference type="EMBL" id="CP130612">
    <property type="protein sequence ID" value="WKW13388.1"/>
    <property type="molecule type" value="Genomic_DNA"/>
</dbReference>
<dbReference type="PANTHER" id="PTHR46112:SF8">
    <property type="entry name" value="CYTOPLASMIC PEPTIDASE PEPQ-RELATED"/>
    <property type="match status" value="1"/>
</dbReference>
<accession>A0AA49K2I7</accession>
<dbReference type="Pfam" id="PF00557">
    <property type="entry name" value="Peptidase_M24"/>
    <property type="match status" value="1"/>
</dbReference>
<feature type="region of interest" description="Disordered" evidence="1">
    <location>
        <begin position="238"/>
        <end position="259"/>
    </location>
</feature>
<name>A0AA49K2I7_9BACT</name>
<sequence length="434" mass="47322">MRRLFLASVLATAPLVAQAPSDFTGPSPWPEIRRERITRLLPQAMREANVDAWVTFLRENANDPLALHVGGENAGSPAAVVFVRNGDRVRSVMISGFGEAIALRELGLHDSVVVYDRNSSTALMDAVASRLRASGARRIAINSGGSENVTDGLSHTQRIALERALGSEWTARLVPSEELVELWLQVKLPAEVAIMQRAAALTAQLEAEAYATVVPGVTKDSDVARFLKRRMRELGVEDGWSPAQNPSVNSGPDRGHSHASDRVIQHGDFIQTDFGIKVWDVWVTDIQRFAYVLRPGESAVPAEDLRRWEHARAGSRAAFAAMRPGVTGAQVDSAQRVVMNRAGSASVPWGTGHSVGYWAHDAGPNLNRRETRALREGMTFAFDGFYAWALPGGSTTWGEGTKTLSPEEMVVITATGAEWLVPPQDSLILIRPRR</sequence>
<evidence type="ECO:0000313" key="6">
    <source>
        <dbReference type="Proteomes" id="UP001229955"/>
    </source>
</evidence>
<feature type="domain" description="Peptidase M24" evidence="3">
    <location>
        <begin position="194"/>
        <end position="413"/>
    </location>
</feature>
<keyword evidence="2" id="KW-0732">Signal</keyword>
<keyword evidence="6" id="KW-1185">Reference proteome</keyword>
<evidence type="ECO:0000313" key="4">
    <source>
        <dbReference type="EMBL" id="WKW13388.1"/>
    </source>
</evidence>
<evidence type="ECO:0000313" key="5">
    <source>
        <dbReference type="EMBL" id="WKW16295.1"/>
    </source>
</evidence>
<evidence type="ECO:0000259" key="3">
    <source>
        <dbReference type="Pfam" id="PF00557"/>
    </source>
</evidence>
<feature type="chain" id="PRO_5041276758" evidence="2">
    <location>
        <begin position="20"/>
        <end position="434"/>
    </location>
</feature>
<dbReference type="SUPFAM" id="SSF55920">
    <property type="entry name" value="Creatinase/aminopeptidase"/>
    <property type="match status" value="1"/>
</dbReference>
<dbReference type="InterPro" id="IPR000994">
    <property type="entry name" value="Pept_M24"/>
</dbReference>
<protein>
    <submittedName>
        <fullName evidence="5">M24 family metallopeptidase</fullName>
    </submittedName>
</protein>
<feature type="signal peptide" evidence="2">
    <location>
        <begin position="1"/>
        <end position="19"/>
    </location>
</feature>
<accession>A0AA49JWY3</accession>
<dbReference type="AlphaFoldDB" id="A0AA49K2I7"/>
<evidence type="ECO:0000256" key="2">
    <source>
        <dbReference type="SAM" id="SignalP"/>
    </source>
</evidence>
<dbReference type="EMBL" id="CP130613">
    <property type="protein sequence ID" value="WKW16295.1"/>
    <property type="molecule type" value="Genomic_DNA"/>
</dbReference>
<dbReference type="KEGG" id="pspc:Strain318_002706"/>
<dbReference type="InterPro" id="IPR036005">
    <property type="entry name" value="Creatinase/aminopeptidase-like"/>
</dbReference>